<evidence type="ECO:0000313" key="3">
    <source>
        <dbReference type="Proteomes" id="UP000295070"/>
    </source>
</evidence>
<dbReference type="EMBL" id="SCKG01000006">
    <property type="protein sequence ID" value="TDH11282.1"/>
    <property type="molecule type" value="Genomic_DNA"/>
</dbReference>
<keyword evidence="3" id="KW-1185">Reference proteome</keyword>
<dbReference type="Proteomes" id="UP000295070">
    <property type="component" value="Chromosome 6"/>
</dbReference>
<feature type="transmembrane region" description="Helical" evidence="1">
    <location>
        <begin position="32"/>
        <end position="51"/>
    </location>
</feature>
<evidence type="ECO:0000313" key="2">
    <source>
        <dbReference type="EMBL" id="TDH11282.1"/>
    </source>
</evidence>
<protein>
    <submittedName>
        <fullName evidence="2">Uncharacterized protein</fullName>
    </submittedName>
</protein>
<dbReference type="AlphaFoldDB" id="A0A484D7T8"/>
<gene>
    <name evidence="2" type="ORF">EPR50_G00059270</name>
</gene>
<feature type="transmembrane region" description="Helical" evidence="1">
    <location>
        <begin position="7"/>
        <end position="26"/>
    </location>
</feature>
<sequence>MSCRLYTLCNCFMYFFLCLWFFYFIFGLGSPFILWIFIFGLPVFTDIPSYIKKRNVFFLKKEPTFPRFVNILLQK</sequence>
<keyword evidence="1" id="KW-1133">Transmembrane helix</keyword>
<keyword evidence="1" id="KW-0812">Transmembrane</keyword>
<reference evidence="2 3" key="1">
    <citation type="submission" date="2019-01" db="EMBL/GenBank/DDBJ databases">
        <title>A chromosome-scale genome assembly of the yellow perch, Perca flavescens.</title>
        <authorList>
            <person name="Feron R."/>
            <person name="Morvezen R."/>
            <person name="Bestin A."/>
            <person name="Haffray P."/>
            <person name="Klopp C."/>
            <person name="Zahm M."/>
            <person name="Cabau C."/>
            <person name="Roques C."/>
            <person name="Donnadieu C."/>
            <person name="Bouchez O."/>
            <person name="Christie M."/>
            <person name="Larson W."/>
            <person name="Guiguen Y."/>
        </authorList>
    </citation>
    <scope>NUCLEOTIDE SEQUENCE [LARGE SCALE GENOMIC DNA]</scope>
    <source>
        <strain evidence="2">YP-PL-M2</strain>
        <tissue evidence="2">Blood</tissue>
    </source>
</reference>
<evidence type="ECO:0000256" key="1">
    <source>
        <dbReference type="SAM" id="Phobius"/>
    </source>
</evidence>
<organism evidence="2 3">
    <name type="scientific">Perca flavescens</name>
    <name type="common">American yellow perch</name>
    <name type="synonym">Morone flavescens</name>
    <dbReference type="NCBI Taxonomy" id="8167"/>
    <lineage>
        <taxon>Eukaryota</taxon>
        <taxon>Metazoa</taxon>
        <taxon>Chordata</taxon>
        <taxon>Craniata</taxon>
        <taxon>Vertebrata</taxon>
        <taxon>Euteleostomi</taxon>
        <taxon>Actinopterygii</taxon>
        <taxon>Neopterygii</taxon>
        <taxon>Teleostei</taxon>
        <taxon>Neoteleostei</taxon>
        <taxon>Acanthomorphata</taxon>
        <taxon>Eupercaria</taxon>
        <taxon>Perciformes</taxon>
        <taxon>Percoidei</taxon>
        <taxon>Percidae</taxon>
        <taxon>Percinae</taxon>
        <taxon>Perca</taxon>
    </lineage>
</organism>
<keyword evidence="1" id="KW-0472">Membrane</keyword>
<proteinExistence type="predicted"/>
<accession>A0A484D7T8</accession>
<comment type="caution">
    <text evidence="2">The sequence shown here is derived from an EMBL/GenBank/DDBJ whole genome shotgun (WGS) entry which is preliminary data.</text>
</comment>
<name>A0A484D7T8_PERFV</name>